<feature type="compositionally biased region" description="Low complexity" evidence="1">
    <location>
        <begin position="2627"/>
        <end position="2638"/>
    </location>
</feature>
<dbReference type="EMBL" id="CVQI01033273">
    <property type="protein sequence ID" value="CRK43393.1"/>
    <property type="molecule type" value="Genomic_DNA"/>
</dbReference>
<feature type="compositionally biased region" description="Polar residues" evidence="1">
    <location>
        <begin position="539"/>
        <end position="550"/>
    </location>
</feature>
<organism evidence="2 3">
    <name type="scientific">Verticillium longisporum</name>
    <name type="common">Verticillium dahliae var. longisporum</name>
    <dbReference type="NCBI Taxonomy" id="100787"/>
    <lineage>
        <taxon>Eukaryota</taxon>
        <taxon>Fungi</taxon>
        <taxon>Dikarya</taxon>
        <taxon>Ascomycota</taxon>
        <taxon>Pezizomycotina</taxon>
        <taxon>Sordariomycetes</taxon>
        <taxon>Hypocreomycetidae</taxon>
        <taxon>Glomerellales</taxon>
        <taxon>Plectosphaerellaceae</taxon>
        <taxon>Verticillium</taxon>
    </lineage>
</organism>
<name>A0A0G4NAC1_VERLO</name>
<feature type="region of interest" description="Disordered" evidence="1">
    <location>
        <begin position="2233"/>
        <end position="2412"/>
    </location>
</feature>
<feature type="compositionally biased region" description="Polar residues" evidence="1">
    <location>
        <begin position="598"/>
        <end position="609"/>
    </location>
</feature>
<feature type="compositionally biased region" description="Basic and acidic residues" evidence="1">
    <location>
        <begin position="1202"/>
        <end position="1214"/>
    </location>
</feature>
<feature type="compositionally biased region" description="Acidic residues" evidence="1">
    <location>
        <begin position="47"/>
        <end position="61"/>
    </location>
</feature>
<protein>
    <recommendedName>
        <fullName evidence="4">SWI-SNF chromatin-remodeling complex protein</fullName>
    </recommendedName>
</protein>
<feature type="region of interest" description="Disordered" evidence="1">
    <location>
        <begin position="2481"/>
        <end position="2551"/>
    </location>
</feature>
<feature type="compositionally biased region" description="Polar residues" evidence="1">
    <location>
        <begin position="1218"/>
        <end position="1236"/>
    </location>
</feature>
<feature type="region of interest" description="Disordered" evidence="1">
    <location>
        <begin position="2040"/>
        <end position="2130"/>
    </location>
</feature>
<feature type="compositionally biased region" description="Polar residues" evidence="1">
    <location>
        <begin position="1421"/>
        <end position="1433"/>
    </location>
</feature>
<feature type="compositionally biased region" description="Basic and acidic residues" evidence="1">
    <location>
        <begin position="1547"/>
        <end position="1557"/>
    </location>
</feature>
<feature type="region of interest" description="Disordered" evidence="1">
    <location>
        <begin position="821"/>
        <end position="920"/>
    </location>
</feature>
<feature type="compositionally biased region" description="Polar residues" evidence="1">
    <location>
        <begin position="1455"/>
        <end position="1467"/>
    </location>
</feature>
<feature type="compositionally biased region" description="Polar residues" evidence="1">
    <location>
        <begin position="2384"/>
        <end position="2396"/>
    </location>
</feature>
<evidence type="ECO:0000313" key="2">
    <source>
        <dbReference type="EMBL" id="CRK43393.1"/>
    </source>
</evidence>
<feature type="compositionally biased region" description="Basic and acidic residues" evidence="1">
    <location>
        <begin position="266"/>
        <end position="275"/>
    </location>
</feature>
<feature type="compositionally biased region" description="Basic and acidic residues" evidence="1">
    <location>
        <begin position="2705"/>
        <end position="2732"/>
    </location>
</feature>
<feature type="compositionally biased region" description="Low complexity" evidence="1">
    <location>
        <begin position="740"/>
        <end position="757"/>
    </location>
</feature>
<feature type="compositionally biased region" description="Low complexity" evidence="1">
    <location>
        <begin position="1058"/>
        <end position="1072"/>
    </location>
</feature>
<accession>A0A0G4NAC1</accession>
<feature type="compositionally biased region" description="Low complexity" evidence="1">
    <location>
        <begin position="1381"/>
        <end position="1397"/>
    </location>
</feature>
<feature type="compositionally biased region" description="Basic and acidic residues" evidence="1">
    <location>
        <begin position="1787"/>
        <end position="1798"/>
    </location>
</feature>
<feature type="compositionally biased region" description="Polar residues" evidence="1">
    <location>
        <begin position="2233"/>
        <end position="2245"/>
    </location>
</feature>
<feature type="compositionally biased region" description="Polar residues" evidence="1">
    <location>
        <begin position="2496"/>
        <end position="2516"/>
    </location>
</feature>
<feature type="compositionally biased region" description="Polar residues" evidence="1">
    <location>
        <begin position="2086"/>
        <end position="2105"/>
    </location>
</feature>
<feature type="compositionally biased region" description="Polar residues" evidence="1">
    <location>
        <begin position="243"/>
        <end position="257"/>
    </location>
</feature>
<feature type="compositionally biased region" description="Low complexity" evidence="1">
    <location>
        <begin position="487"/>
        <end position="503"/>
    </location>
</feature>
<proteinExistence type="predicted"/>
<feature type="compositionally biased region" description="Polar residues" evidence="1">
    <location>
        <begin position="874"/>
        <end position="883"/>
    </location>
</feature>
<feature type="compositionally biased region" description="Polar residues" evidence="1">
    <location>
        <begin position="2675"/>
        <end position="2685"/>
    </location>
</feature>
<feature type="compositionally biased region" description="Basic and acidic residues" evidence="1">
    <location>
        <begin position="612"/>
        <end position="622"/>
    </location>
</feature>
<dbReference type="Proteomes" id="UP000045706">
    <property type="component" value="Unassembled WGS sequence"/>
</dbReference>
<sequence length="2794" mass="300020">MDGSYQNPYHRANSPMSPETPTSAPYRANVNRTKTRKWVEAKTQNYDGDDWGGDDFDEEPEPVPVPPLRPTGSRQTSLSSQTWNQPPPMPQVGHRYASGPQPSLHIQTQPVQVPLQLSQSQAEQQQPRETTAASEIKSPVGPEPSSSVYSQGTGQVVSPQSASSGAITAPVTVPEPWRFPPRKSSISQGEPQAAQQQTTLPSTVFRRSEEDTTAGNPQSSHIAGKNVEESVASQPGRSIAHNEGTTPAHTSLGSTSRAGMPQDTVHGGKSDDGFDRTPSPPKLDQGQTQQASALESAPAPVEQPQPTERFSTAVIAEPQAILPSRQYEASSPTSIVEQASHNAARAQEEPRRFSTSPQLPDLARMSMFGDDFFAKPPLTSNAPPVPTLPEESEPSPQLPLASQTLPAMDRSATTPRTDTTTILSTDQTESPFQPTHDISPKPDGTTAEVAPTSNVTETPTDEIESREPSRPERAEQKRPSFPGGCVTETATPAATPAAETEPAVNPSESAPTERSNMPAISDDEGGSPAAFEPVPLKGLQSTSGPGSVTASDDHVQRAASPIASLSISPAPEGQSSTLAALQTRPVDDPPEKFAAPERQSTLSTINSPSPIKESDKLREEIIRTLSPVRPTHDNDATGDSKGGLSVLPSQAGRESTYLHGVYDDYWSGPEDRPPHSKQDDTDPAPAIPATDGTMLSSPRDVSDIPPLSPRSPRREPVDVPAAVPGVNLLPRRFSWEASNEDQPQSAEQSSADASAPQFAVNVSSGPSSQHSQPLAPSIGNPEEPTNDDDKPPSSAADELPSRLADKSQIGILDNTALVSHQVSQVSTLPREKQDSVGPEPPSPISAASDKPPPFKEEPEPKTRRISLADEKRLQVSTSDQTSPLPSPGGHPALAEPTVAVGSEAEGSPTQHHIPAQSTQPAQKLLSFREILDLPSPADRIAKYNETRAQFASTDSGLNNWIVSLQSQHAEHGAASSSYHTSITAAPPGSASAQRSPTNAPSASQQPYYQQYLNASSPNATPGAPGRPSTSNMGTGASHSPSSDFKHSSGQVGAKGKELLLGAAKAGKGLLSKGKNKLRGGDKNEESSSSSSPPPPQSKARNDRRASWGLSLGPRSSGLKGDADPQSNSPQPRRLSTVSSSAPKIPQPLRLSPLDTFPNPTGVPWATSQPRPRTPPNGVNAQGESQPELVSPVSDTHSMRKAQHGDNTNDEHDAADSVQIPQPISKTQPSWDPTNATPLFEENDFDLHHSQPSSIPNGRSVAPADDRDDDWVVVEPQAPGEPYRMVPSGASKQPASGPTMTQRATSSEVPRSNATHTQQAPPETSPQRNSSFIGLPPIRRTSTFGINYARRAKERFSLDEDEMDNFSRTSTLDATAGPSTLSSQQQQQQYNSAAAQQSGDLPTGTGAQTRDSQQGLAGDTLGASSLGRTASYASSEVDVGDDPEKPPVAEPAPYQNRRTAPMQHQNMRPQPGVLGQNIPGGNPVQHLPPQGPWKLEESHLSEPLLPASRSRHAPDTSQAYFGFDKETGVTNPRSNTSEFQVPGVGPPPEDHRGRERRGSGIFKEIGGRFRTASRERKGSVIEGSGLTQQPGVDVRGDEVSESSFDTQELRDRKKKRRSSFFMSLRGSKPASSDGPPGASGDDTANSSDVAEQPQTHAQLQHQFADQRKRSFFGSTPGNGLGLPTLSRTSTSSNVHETEGSLHGHQSPKKRLSTLTGKFFHRSSGQVEEPPKPMTAQFTTPSLQSRLSGLPNTQPGVPSPLADHRRDRSDTTTSRPPIDHEPQYLNQGDAHDVKHADRGRRASAGNFLTGLLGNRSSSKPREAHPQPERLPQDQPQQFQFQRQPQAQAGQVGHQPSPQPVFQPGTGDAQHVNRQSPPPFRTQGPPVHPVAGVASPEQRGQGSFPGPQKAPDSTRVSVQQVDSDTDEAGSDTEQPNVTTAATLQAKRNEDLLQSQVHTRPVPDVNSQPLGLRTATGMSNGVIPNASPDFSSVNHQIHRDFGAGTERMPFSPDHVQHIQRIETQQIPRGQPGTDPETLGQLPAQSIQKQSSGADLLPPREQFSSSPQPNNGYQSPPSETSLQDRRVSHLSMGSFQEPSTHSSPNLSSQVDPRVQRPVSISPVPQGLHQLPGPSIHARASAPLLTTQTTGHHEVHHGYGPSQAPGQSFGPGLAFSNSQEPHESRRSRWLMGKSSQQSVQASQPKPEKEKSAKSIFNAFKRSSKLPPANQAQPDLAAYRTNSHQQHQQTMQGRPLNPQQGPQQSFSQRQHQEAQAHGQPQQLLHGSANHLAQGQAPPLSHPQPTNGHAQMGPHHLYQQQRISPATVPVPGQIDPRHNSFNSPHQPHGQSPGLDQRGARSPPQPAHFGGYDTSATHGEHDRMGQGLGGQRFMQNASADQSSAPIHQLAQSQQQQQQRSLIEPQYDQVPIPRGYEAVHGEGSIEPSPYLYGRRVSGGFQRPSFEQQPSNNTVNRRQFSAEQLYRPYSHTQQVQPALQHGVSPPLDQQASLRDSIASGSSSQNLSHAGHPATHSGPPVGLGLDRQQAGYGGQNMQYDGRNNQRREGNQLAQQQRQPYVRHDEAAKPPHFTNLPGQGTVANSIAIDTGMSSMARNEKQPPRQIQASQHVAANAPRATSNMSNSNPSTPAGRNLNINVQSANHGDHDDIYDSTPRRPMEPLKPTITGDSQVSAGSNEEQQALQARREAEAAGASADEAKMALPRDKSTRAELEDTEDERKRSIRLEAQEEKILYDPDEDYALVSDRDAARKDPDAPLMSATSYPGMEWNPYMAGGYDDLDEPAHK</sequence>
<feature type="compositionally biased region" description="Low complexity" evidence="1">
    <location>
        <begin position="1830"/>
        <end position="1848"/>
    </location>
</feature>
<feature type="compositionally biased region" description="Polar residues" evidence="1">
    <location>
        <begin position="327"/>
        <end position="341"/>
    </location>
</feature>
<feature type="compositionally biased region" description="Low complexity" evidence="1">
    <location>
        <begin position="2252"/>
        <end position="2268"/>
    </location>
</feature>
<feature type="compositionally biased region" description="Basic and acidic residues" evidence="1">
    <location>
        <begin position="463"/>
        <end position="478"/>
    </location>
</feature>
<feature type="region of interest" description="Disordered" evidence="1">
    <location>
        <begin position="2744"/>
        <end position="2794"/>
    </location>
</feature>
<feature type="compositionally biased region" description="Polar residues" evidence="1">
    <location>
        <begin position="1404"/>
        <end position="1414"/>
    </location>
</feature>
<feature type="compositionally biased region" description="Basic and acidic residues" evidence="1">
    <location>
        <begin position="2753"/>
        <end position="2763"/>
    </location>
</feature>
<feature type="compositionally biased region" description="Polar residues" evidence="1">
    <location>
        <begin position="1289"/>
        <end position="1331"/>
    </location>
</feature>
<feature type="region of interest" description="Disordered" evidence="1">
    <location>
        <begin position="371"/>
        <end position="808"/>
    </location>
</feature>
<feature type="compositionally biased region" description="Basic and acidic residues" evidence="1">
    <location>
        <begin position="1817"/>
        <end position="1829"/>
    </location>
</feature>
<feature type="compositionally biased region" description="Polar residues" evidence="1">
    <location>
        <begin position="100"/>
        <end position="111"/>
    </location>
</feature>
<feature type="compositionally biased region" description="Polar residues" evidence="1">
    <location>
        <begin position="1928"/>
        <end position="1939"/>
    </location>
</feature>
<feature type="compositionally biased region" description="Polar residues" evidence="1">
    <location>
        <begin position="1365"/>
        <end position="1380"/>
    </location>
</feature>
<feature type="compositionally biased region" description="Polar residues" evidence="1">
    <location>
        <begin position="1165"/>
        <end position="1184"/>
    </location>
</feature>
<feature type="region of interest" description="Disordered" evidence="1">
    <location>
        <begin position="2429"/>
        <end position="2465"/>
    </location>
</feature>
<feature type="region of interest" description="Disordered" evidence="1">
    <location>
        <begin position="972"/>
        <end position="1945"/>
    </location>
</feature>
<reference evidence="3" key="1">
    <citation type="submission" date="2015-05" db="EMBL/GenBank/DDBJ databases">
        <authorList>
            <person name="Fogelqvist Johan"/>
        </authorList>
    </citation>
    <scope>NUCLEOTIDE SEQUENCE [LARGE SCALE GENOMIC DNA]</scope>
</reference>
<feature type="compositionally biased region" description="Polar residues" evidence="1">
    <location>
        <begin position="506"/>
        <end position="515"/>
    </location>
</feature>
<feature type="region of interest" description="Disordered" evidence="1">
    <location>
        <begin position="2142"/>
        <end position="2206"/>
    </location>
</feature>
<feature type="compositionally biased region" description="Polar residues" evidence="1">
    <location>
        <begin position="2331"/>
        <end position="2341"/>
    </location>
</feature>
<feature type="compositionally biased region" description="Basic and acidic residues" evidence="1">
    <location>
        <begin position="852"/>
        <end position="873"/>
    </location>
</feature>
<feature type="compositionally biased region" description="Polar residues" evidence="1">
    <location>
        <begin position="1027"/>
        <end position="1036"/>
    </location>
</feature>
<feature type="compositionally biased region" description="Polar residues" evidence="1">
    <location>
        <begin position="144"/>
        <end position="166"/>
    </location>
</feature>
<gene>
    <name evidence="2" type="ORF">BN1723_005645</name>
</gene>
<feature type="compositionally biased region" description="Basic and acidic residues" evidence="1">
    <location>
        <begin position="2652"/>
        <end position="2668"/>
    </location>
</feature>
<evidence type="ECO:0008006" key="4">
    <source>
        <dbReference type="Google" id="ProtNLM"/>
    </source>
</evidence>
<feature type="compositionally biased region" description="Basic and acidic residues" evidence="1">
    <location>
        <begin position="585"/>
        <end position="595"/>
    </location>
</feature>
<feature type="region of interest" description="Disordered" evidence="1">
    <location>
        <begin position="1"/>
        <end position="359"/>
    </location>
</feature>
<feature type="compositionally biased region" description="Polar residues" evidence="1">
    <location>
        <begin position="14"/>
        <end position="23"/>
    </location>
</feature>
<feature type="compositionally biased region" description="Polar residues" evidence="1">
    <location>
        <begin position="907"/>
        <end position="920"/>
    </location>
</feature>
<feature type="compositionally biased region" description="Basic and acidic residues" evidence="1">
    <location>
        <begin position="669"/>
        <end position="680"/>
    </location>
</feature>
<feature type="compositionally biased region" description="Polar residues" evidence="1">
    <location>
        <begin position="760"/>
        <end position="774"/>
    </location>
</feature>
<feature type="compositionally biased region" description="Low complexity" evidence="1">
    <location>
        <begin position="558"/>
        <end position="571"/>
    </location>
</feature>
<feature type="compositionally biased region" description="Polar residues" evidence="1">
    <location>
        <begin position="1641"/>
        <end position="1662"/>
    </location>
</feature>
<evidence type="ECO:0000313" key="3">
    <source>
        <dbReference type="Proteomes" id="UP000045706"/>
    </source>
</evidence>
<feature type="region of interest" description="Disordered" evidence="1">
    <location>
        <begin position="2603"/>
        <end position="2732"/>
    </location>
</feature>
<feature type="compositionally biased region" description="Polar residues" evidence="1">
    <location>
        <begin position="72"/>
        <end position="84"/>
    </location>
</feature>
<feature type="compositionally biased region" description="Low complexity" evidence="1">
    <location>
        <begin position="2399"/>
        <end position="2409"/>
    </location>
</feature>
<feature type="compositionally biased region" description="Polar residues" evidence="1">
    <location>
        <begin position="184"/>
        <end position="202"/>
    </location>
</feature>
<feature type="compositionally biased region" description="Polar residues" evidence="1">
    <location>
        <begin position="1734"/>
        <end position="1754"/>
    </location>
</feature>
<feature type="compositionally biased region" description="Polar residues" evidence="1">
    <location>
        <begin position="1684"/>
        <end position="1693"/>
    </location>
</feature>
<feature type="compositionally biased region" description="Polar residues" evidence="1">
    <location>
        <begin position="2057"/>
        <end position="2076"/>
    </location>
</feature>
<evidence type="ECO:0000256" key="1">
    <source>
        <dbReference type="SAM" id="MobiDB-lite"/>
    </source>
</evidence>
<feature type="compositionally biased region" description="Polar residues" evidence="1">
    <location>
        <begin position="2454"/>
        <end position="2465"/>
    </location>
</feature>
<feature type="compositionally biased region" description="Low complexity" evidence="1">
    <location>
        <begin position="413"/>
        <end position="428"/>
    </location>
</feature>
<feature type="compositionally biased region" description="Polar residues" evidence="1">
    <location>
        <begin position="2187"/>
        <end position="2197"/>
    </location>
</feature>
<feature type="compositionally biased region" description="Polar residues" evidence="1">
    <location>
        <begin position="974"/>
        <end position="983"/>
    </location>
</feature>
<feature type="compositionally biased region" description="Low complexity" evidence="1">
    <location>
        <begin position="115"/>
        <end position="125"/>
    </location>
</feature>
<feature type="compositionally biased region" description="Polar residues" evidence="1">
    <location>
        <begin position="1124"/>
        <end position="1141"/>
    </location>
</feature>
<feature type="compositionally biased region" description="Polar residues" evidence="1">
    <location>
        <begin position="1527"/>
        <end position="1538"/>
    </location>
</feature>
<feature type="compositionally biased region" description="Low complexity" evidence="1">
    <location>
        <begin position="999"/>
        <end position="1011"/>
    </location>
</feature>